<gene>
    <name evidence="1" type="ORF">WM41_0699</name>
</gene>
<protein>
    <submittedName>
        <fullName evidence="1">Uncharacterized protein</fullName>
    </submittedName>
</protein>
<dbReference type="Proteomes" id="UP000070339">
    <property type="component" value="Unassembled WGS sequence"/>
</dbReference>
<sequence length="45" mass="4908">MAGPTLNLLPTWWAAVAGYALCWSIIADEDNTICSLENRGVNGLW</sequence>
<accession>A0ABR5VAJ9</accession>
<keyword evidence="2" id="KW-1185">Reference proteome</keyword>
<organism evidence="1 2">
    <name type="scientific">Corynebacterium simulans</name>
    <dbReference type="NCBI Taxonomy" id="146827"/>
    <lineage>
        <taxon>Bacteria</taxon>
        <taxon>Bacillati</taxon>
        <taxon>Actinomycetota</taxon>
        <taxon>Actinomycetes</taxon>
        <taxon>Mycobacteriales</taxon>
        <taxon>Corynebacteriaceae</taxon>
        <taxon>Corynebacterium</taxon>
    </lineage>
</organism>
<proteinExistence type="predicted"/>
<evidence type="ECO:0000313" key="1">
    <source>
        <dbReference type="EMBL" id="KXU18643.1"/>
    </source>
</evidence>
<evidence type="ECO:0000313" key="2">
    <source>
        <dbReference type="Proteomes" id="UP000070339"/>
    </source>
</evidence>
<reference evidence="1 2" key="1">
    <citation type="journal article" date="2016" name="Int. J. Syst. Evol. Microbiol.">
        <title>Resolving the Complexity of Human Skin Metagenomes Using Single-Molecule Sequencing.</title>
        <authorList>
            <consortium name="NISC Comparative Sequencing Program"/>
            <person name="Tsai Y.C."/>
            <person name="Conlan S."/>
            <person name="Deming C."/>
            <person name="Segre J.A."/>
            <person name="Kong H.H."/>
            <person name="Korlach J."/>
            <person name="Oh J."/>
        </authorList>
    </citation>
    <scope>NUCLEOTIDE SEQUENCE [LARGE SCALE GENOMIC DNA]</scope>
    <source>
        <strain evidence="1 2">1B08</strain>
    </source>
</reference>
<comment type="caution">
    <text evidence="1">The sequence shown here is derived from an EMBL/GenBank/DDBJ whole genome shotgun (WGS) entry which is preliminary data.</text>
</comment>
<dbReference type="EMBL" id="LTEB01000018">
    <property type="protein sequence ID" value="KXU18643.1"/>
    <property type="molecule type" value="Genomic_DNA"/>
</dbReference>
<name>A0ABR5VAJ9_9CORY</name>